<dbReference type="CDD" id="cd00190">
    <property type="entry name" value="Tryp_SPc"/>
    <property type="match status" value="1"/>
</dbReference>
<dbReference type="InterPro" id="IPR043504">
    <property type="entry name" value="Peptidase_S1_PA_chymotrypsin"/>
</dbReference>
<evidence type="ECO:0000313" key="8">
    <source>
        <dbReference type="EMBL" id="KAJ8946727.1"/>
    </source>
</evidence>
<evidence type="ECO:0000259" key="7">
    <source>
        <dbReference type="PROSITE" id="PS50240"/>
    </source>
</evidence>
<dbReference type="AlphaFoldDB" id="A0AAV8Y5N3"/>
<feature type="domain" description="Peptidase S1" evidence="7">
    <location>
        <begin position="26"/>
        <end position="252"/>
    </location>
</feature>
<feature type="chain" id="PRO_5043417845" description="Peptidase S1 domain-containing protein" evidence="6">
    <location>
        <begin position="18"/>
        <end position="253"/>
    </location>
</feature>
<evidence type="ECO:0000256" key="5">
    <source>
        <dbReference type="ARBA" id="ARBA00023157"/>
    </source>
</evidence>
<evidence type="ECO:0000256" key="1">
    <source>
        <dbReference type="ARBA" id="ARBA00007664"/>
    </source>
</evidence>
<keyword evidence="5" id="KW-1015">Disulfide bond</keyword>
<dbReference type="Pfam" id="PF00089">
    <property type="entry name" value="Trypsin"/>
    <property type="match status" value="1"/>
</dbReference>
<sequence>MWNMAISLLLFVGLCVAAPHPPSGRIIGGQNASISDYPYALQLEYHEGVHDLICGAVLIAPRWAITACHCLYNRDMEYFVRAGATDLGSGGTVYTVTNTVWHPNFRWHDDDYDAALLYLNDTVSDPDAAVIEMAPEGTPIPEGKNMTVVGWGYQDGNGNFPTVLQALEYPILDNDTCTRRMTAISNYTESMFCAGYMEGGKGFCWADNGGPAVYDGILIGISSWVNYCATADTPSGFTNIAFIRSWIDSVISG</sequence>
<accession>A0AAV8Y5N3</accession>
<gene>
    <name evidence="8" type="ORF">NQ318_020821</name>
</gene>
<dbReference type="InterPro" id="IPR009003">
    <property type="entry name" value="Peptidase_S1_PA"/>
</dbReference>
<reference evidence="8" key="1">
    <citation type="journal article" date="2023" name="Insect Mol. Biol.">
        <title>Genome sequencing provides insights into the evolution of gene families encoding plant cell wall-degrading enzymes in longhorned beetles.</title>
        <authorList>
            <person name="Shin N.R."/>
            <person name="Okamura Y."/>
            <person name="Kirsch R."/>
            <person name="Pauchet Y."/>
        </authorList>
    </citation>
    <scope>NUCLEOTIDE SEQUENCE</scope>
    <source>
        <strain evidence="8">AMC_N1</strain>
    </source>
</reference>
<dbReference type="PANTHER" id="PTHR24276">
    <property type="entry name" value="POLYSERASE-RELATED"/>
    <property type="match status" value="1"/>
</dbReference>
<evidence type="ECO:0000256" key="3">
    <source>
        <dbReference type="ARBA" id="ARBA00022801"/>
    </source>
</evidence>
<keyword evidence="2" id="KW-0645">Protease</keyword>
<comment type="similarity">
    <text evidence="1">Belongs to the peptidase S1 family.</text>
</comment>
<name>A0AAV8Y5N3_9CUCU</name>
<evidence type="ECO:0000256" key="4">
    <source>
        <dbReference type="ARBA" id="ARBA00022825"/>
    </source>
</evidence>
<dbReference type="Gene3D" id="2.40.10.10">
    <property type="entry name" value="Trypsin-like serine proteases"/>
    <property type="match status" value="1"/>
</dbReference>
<dbReference type="SMART" id="SM00020">
    <property type="entry name" value="Tryp_SPc"/>
    <property type="match status" value="1"/>
</dbReference>
<comment type="caution">
    <text evidence="8">The sequence shown here is derived from an EMBL/GenBank/DDBJ whole genome shotgun (WGS) entry which is preliminary data.</text>
</comment>
<dbReference type="PANTHER" id="PTHR24276:SF91">
    <property type="entry name" value="AT26814P-RELATED"/>
    <property type="match status" value="1"/>
</dbReference>
<keyword evidence="3" id="KW-0378">Hydrolase</keyword>
<dbReference type="SUPFAM" id="SSF50494">
    <property type="entry name" value="Trypsin-like serine proteases"/>
    <property type="match status" value="1"/>
</dbReference>
<evidence type="ECO:0000256" key="2">
    <source>
        <dbReference type="ARBA" id="ARBA00022670"/>
    </source>
</evidence>
<dbReference type="PROSITE" id="PS50240">
    <property type="entry name" value="TRYPSIN_DOM"/>
    <property type="match status" value="1"/>
</dbReference>
<keyword evidence="4" id="KW-0720">Serine protease</keyword>
<dbReference type="InterPro" id="IPR001314">
    <property type="entry name" value="Peptidase_S1A"/>
</dbReference>
<dbReference type="Proteomes" id="UP001162162">
    <property type="component" value="Unassembled WGS sequence"/>
</dbReference>
<organism evidence="8 9">
    <name type="scientific">Aromia moschata</name>
    <dbReference type="NCBI Taxonomy" id="1265417"/>
    <lineage>
        <taxon>Eukaryota</taxon>
        <taxon>Metazoa</taxon>
        <taxon>Ecdysozoa</taxon>
        <taxon>Arthropoda</taxon>
        <taxon>Hexapoda</taxon>
        <taxon>Insecta</taxon>
        <taxon>Pterygota</taxon>
        <taxon>Neoptera</taxon>
        <taxon>Endopterygota</taxon>
        <taxon>Coleoptera</taxon>
        <taxon>Polyphaga</taxon>
        <taxon>Cucujiformia</taxon>
        <taxon>Chrysomeloidea</taxon>
        <taxon>Cerambycidae</taxon>
        <taxon>Cerambycinae</taxon>
        <taxon>Callichromatini</taxon>
        <taxon>Aromia</taxon>
    </lineage>
</organism>
<keyword evidence="9" id="KW-1185">Reference proteome</keyword>
<keyword evidence="6" id="KW-0732">Signal</keyword>
<evidence type="ECO:0000256" key="6">
    <source>
        <dbReference type="SAM" id="SignalP"/>
    </source>
</evidence>
<protein>
    <recommendedName>
        <fullName evidence="7">Peptidase S1 domain-containing protein</fullName>
    </recommendedName>
</protein>
<dbReference type="EMBL" id="JAPWTK010000178">
    <property type="protein sequence ID" value="KAJ8946727.1"/>
    <property type="molecule type" value="Genomic_DNA"/>
</dbReference>
<dbReference type="InterPro" id="IPR050430">
    <property type="entry name" value="Peptidase_S1"/>
</dbReference>
<dbReference type="InterPro" id="IPR001254">
    <property type="entry name" value="Trypsin_dom"/>
</dbReference>
<dbReference type="GO" id="GO:0004252">
    <property type="term" value="F:serine-type endopeptidase activity"/>
    <property type="evidence" value="ECO:0007669"/>
    <property type="project" value="InterPro"/>
</dbReference>
<evidence type="ECO:0000313" key="9">
    <source>
        <dbReference type="Proteomes" id="UP001162162"/>
    </source>
</evidence>
<feature type="signal peptide" evidence="6">
    <location>
        <begin position="1"/>
        <end position="17"/>
    </location>
</feature>
<proteinExistence type="inferred from homology"/>
<dbReference type="PRINTS" id="PR00722">
    <property type="entry name" value="CHYMOTRYPSIN"/>
</dbReference>
<dbReference type="GO" id="GO:0006508">
    <property type="term" value="P:proteolysis"/>
    <property type="evidence" value="ECO:0007669"/>
    <property type="project" value="UniProtKB-KW"/>
</dbReference>